<dbReference type="OrthoDB" id="5424991at2759"/>
<comment type="subcellular location">
    <subcellularLocation>
        <location evidence="2">Cytoplasm</location>
    </subcellularLocation>
</comment>
<dbReference type="Proteomes" id="UP000256601">
    <property type="component" value="Unassembled WGS sequence"/>
</dbReference>
<dbReference type="EMBL" id="CP017556">
    <property type="protein sequence ID" value="AOW04704.1"/>
    <property type="molecule type" value="Genomic_DNA"/>
</dbReference>
<evidence type="ECO:0000313" key="8">
    <source>
        <dbReference type="EMBL" id="AOW04704.1"/>
    </source>
</evidence>
<gene>
    <name evidence="9" type="ORF">B0I71DRAFT_130467</name>
    <name evidence="8" type="ORF">YALI1_D35443g</name>
</gene>
<evidence type="ECO:0000256" key="2">
    <source>
        <dbReference type="ARBA" id="ARBA00004496"/>
    </source>
</evidence>
<reference evidence="9 11" key="2">
    <citation type="submission" date="2018-07" db="EMBL/GenBank/DDBJ databases">
        <title>Draft Genome Assemblies for Five Robust Yarrowia lipolytica Strains Exhibiting High Lipid Production and Pentose Sugar Utilization and Sugar Alcohol Secretion from Undetoxified Lignocellulosic Biomass Hydrolysates.</title>
        <authorList>
            <consortium name="DOE Joint Genome Institute"/>
            <person name="Walker C."/>
            <person name="Ryu S."/>
            <person name="Na H."/>
            <person name="Zane M."/>
            <person name="LaButti K."/>
            <person name="Lipzen A."/>
            <person name="Haridas S."/>
            <person name="Barry K."/>
            <person name="Grigoriev I.V."/>
            <person name="Quarterman J."/>
            <person name="Slininger P."/>
            <person name="Dien B."/>
            <person name="Trinh C.T."/>
        </authorList>
    </citation>
    <scope>NUCLEOTIDE SEQUENCE [LARGE SCALE GENOMIC DNA]</scope>
    <source>
        <strain evidence="9 11">YB392</strain>
    </source>
</reference>
<evidence type="ECO:0000256" key="3">
    <source>
        <dbReference type="ARBA" id="ARBA00007289"/>
    </source>
</evidence>
<evidence type="ECO:0000256" key="5">
    <source>
        <dbReference type="ARBA" id="ARBA00022490"/>
    </source>
</evidence>
<feature type="coiled-coil region" evidence="7">
    <location>
        <begin position="65"/>
        <end position="116"/>
    </location>
</feature>
<dbReference type="GO" id="GO:0007032">
    <property type="term" value="P:endosome organization"/>
    <property type="evidence" value="ECO:0007669"/>
    <property type="project" value="TreeGrafter"/>
</dbReference>
<dbReference type="GO" id="GO:0005737">
    <property type="term" value="C:cytoplasm"/>
    <property type="evidence" value="ECO:0007669"/>
    <property type="project" value="UniProtKB-SubCell"/>
</dbReference>
<name>A0A1H6PU77_YARLL</name>
<accession>A0A1H6PU77</accession>
<evidence type="ECO:0000313" key="9">
    <source>
        <dbReference type="EMBL" id="RDW26678.1"/>
    </source>
</evidence>
<dbReference type="GO" id="GO:0031083">
    <property type="term" value="C:BLOC-1 complex"/>
    <property type="evidence" value="ECO:0007669"/>
    <property type="project" value="InterPro"/>
</dbReference>
<evidence type="ECO:0000313" key="11">
    <source>
        <dbReference type="Proteomes" id="UP000256601"/>
    </source>
</evidence>
<dbReference type="Proteomes" id="UP000182444">
    <property type="component" value="Chromosome 1D"/>
</dbReference>
<keyword evidence="7" id="KW-0175">Coiled coil</keyword>
<evidence type="ECO:0000256" key="4">
    <source>
        <dbReference type="ARBA" id="ARBA00014971"/>
    </source>
</evidence>
<dbReference type="GeneID" id="2910876"/>
<comment type="function">
    <text evidence="1">Component of the biogenesis of lysosome-related organelles complex-1 (BLOC-1), a complex that is involved in endosomal cargo sorting.</text>
</comment>
<dbReference type="PANTHER" id="PTHR39145:SF1">
    <property type="entry name" value="BIOGENESIS OF LYSOSOME-RELATED ORGANELLES COMPLEX 1 SUBUNIT CNL1"/>
    <property type="match status" value="1"/>
</dbReference>
<dbReference type="RefSeq" id="XP_503339.2">
    <property type="nucleotide sequence ID" value="XM_503339.2"/>
</dbReference>
<dbReference type="PANTHER" id="PTHR39145">
    <property type="entry name" value="BIOGENESIS OF LYSOSOME-RELATED ORGANELLES COMPLEX 1 SUBUNIT CNL1"/>
    <property type="match status" value="1"/>
</dbReference>
<organism evidence="8 10">
    <name type="scientific">Yarrowia lipolytica</name>
    <name type="common">Candida lipolytica</name>
    <dbReference type="NCBI Taxonomy" id="4952"/>
    <lineage>
        <taxon>Eukaryota</taxon>
        <taxon>Fungi</taxon>
        <taxon>Dikarya</taxon>
        <taxon>Ascomycota</taxon>
        <taxon>Saccharomycotina</taxon>
        <taxon>Dipodascomycetes</taxon>
        <taxon>Dipodascales</taxon>
        <taxon>Dipodascales incertae sedis</taxon>
        <taxon>Yarrowia</taxon>
    </lineage>
</organism>
<proteinExistence type="inferred from homology"/>
<dbReference type="EMBL" id="KZ858975">
    <property type="protein sequence ID" value="RDW26678.1"/>
    <property type="molecule type" value="Genomic_DNA"/>
</dbReference>
<evidence type="ECO:0000256" key="6">
    <source>
        <dbReference type="ARBA" id="ARBA00029995"/>
    </source>
</evidence>
<comment type="similarity">
    <text evidence="3">Belongs to the BLOC1S4 family.</text>
</comment>
<dbReference type="VEuPathDB" id="FungiDB:YALI0_D26928g"/>
<keyword evidence="5" id="KW-0963">Cytoplasm</keyword>
<dbReference type="VEuPathDB" id="FungiDB:YALI1_D35443g"/>
<reference evidence="8 10" key="1">
    <citation type="journal article" date="2016" name="PLoS ONE">
        <title>Sequence Assembly of Yarrowia lipolytica Strain W29/CLIB89 Shows Transposable Element Diversity.</title>
        <authorList>
            <person name="Magnan C."/>
            <person name="Yu J."/>
            <person name="Chang I."/>
            <person name="Jahn E."/>
            <person name="Kanomata Y."/>
            <person name="Wu J."/>
            <person name="Zeller M."/>
            <person name="Oakes M."/>
            <person name="Baldi P."/>
            <person name="Sandmeyer S."/>
        </authorList>
    </citation>
    <scope>NUCLEOTIDE SEQUENCE [LARGE SCALE GENOMIC DNA]</scope>
    <source>
        <strain evidence="8">CLIB89</strain>
        <strain evidence="10">CLIB89(W29)</strain>
    </source>
</reference>
<dbReference type="KEGG" id="yli:2910876"/>
<evidence type="ECO:0000256" key="7">
    <source>
        <dbReference type="SAM" id="Coils"/>
    </source>
</evidence>
<dbReference type="AlphaFoldDB" id="A0A1H6PU77"/>
<evidence type="ECO:0000313" key="10">
    <source>
        <dbReference type="Proteomes" id="UP000182444"/>
    </source>
</evidence>
<protein>
    <recommendedName>
        <fullName evidence="4">Biogenesis of lysosome-related organelles complex 1 subunit CNL1</fullName>
    </recommendedName>
    <alternativeName>
        <fullName evidence="6">CNO-like protein 1</fullName>
    </alternativeName>
</protein>
<sequence>MSIFAPVPDDPNSEEHDLLGISKLTESFSALTGAIDTRIDALVKETQDSINSQTEAYTEGEIAQCDETLEAMRRIMKQCDQIEQEFDKIAIIGEIAKDFQVRLAQAEKDLVELSQQ</sequence>
<dbReference type="InterPro" id="IPR034455">
    <property type="entry name" value="CNL1"/>
</dbReference>
<evidence type="ECO:0000256" key="1">
    <source>
        <dbReference type="ARBA" id="ARBA00003807"/>
    </source>
</evidence>